<sequence length="354" mass="39799">MNNPFIFIRGLRHVDHAVFCVENGQKFYWDPIFNTQVPFSSGQQVKRSILDAICTRLQTQPSSVEFVFGVTAKGALEEKEVLSICDPQYYDQILGGWMSATQGGGTRTLKRRSPLSISAMRPLHPLLGSRYMENVSFDRSDKPELHKVTVRDSQGKTMSTEEVEKLLEGTDRSLYRKWIPNNARAAGLFIYDVAIDLRTLFAVSINSFEPEITKEKVEELREKGWISSKNVFGECLVMPKEQRDKAIPVIAKSLIDWRITTNQARTFSLMETLAIAISDNANTLAGAIRAKLVDDSDKNKKVKPIIDETAGADLFVSLSCSGYIVTENESADALAKAEEKLKTLISQFDYENQR</sequence>
<evidence type="ECO:0000313" key="1">
    <source>
        <dbReference type="EMBL" id="KAA6329194.1"/>
    </source>
</evidence>
<comment type="caution">
    <text evidence="1">The sequence shown here is derived from an EMBL/GenBank/DDBJ whole genome shotgun (WGS) entry which is preliminary data.</text>
</comment>
<gene>
    <name evidence="1" type="ORF">EZS27_021978</name>
</gene>
<proteinExistence type="predicted"/>
<dbReference type="AlphaFoldDB" id="A0A5J4R7A1"/>
<name>A0A5J4R7A1_9ZZZZ</name>
<protein>
    <recommendedName>
        <fullName evidence="2">CRISPR-associated protein Cas7</fullName>
    </recommendedName>
</protein>
<reference evidence="1" key="1">
    <citation type="submission" date="2019-03" db="EMBL/GenBank/DDBJ databases">
        <title>Single cell metagenomics reveals metabolic interactions within the superorganism composed of flagellate Streblomastix strix and complex community of Bacteroidetes bacteria on its surface.</title>
        <authorList>
            <person name="Treitli S.C."/>
            <person name="Kolisko M."/>
            <person name="Husnik F."/>
            <person name="Keeling P."/>
            <person name="Hampl V."/>
        </authorList>
    </citation>
    <scope>NUCLEOTIDE SEQUENCE</scope>
    <source>
        <strain evidence="1">STM</strain>
    </source>
</reference>
<accession>A0A5J4R7A1</accession>
<dbReference type="EMBL" id="SNRY01001687">
    <property type="protein sequence ID" value="KAA6329194.1"/>
    <property type="molecule type" value="Genomic_DNA"/>
</dbReference>
<organism evidence="1">
    <name type="scientific">termite gut metagenome</name>
    <dbReference type="NCBI Taxonomy" id="433724"/>
    <lineage>
        <taxon>unclassified sequences</taxon>
        <taxon>metagenomes</taxon>
        <taxon>organismal metagenomes</taxon>
    </lineage>
</organism>
<evidence type="ECO:0008006" key="2">
    <source>
        <dbReference type="Google" id="ProtNLM"/>
    </source>
</evidence>